<dbReference type="GO" id="GO:0007411">
    <property type="term" value="P:axon guidance"/>
    <property type="evidence" value="ECO:0007669"/>
    <property type="project" value="TreeGrafter"/>
</dbReference>
<comment type="caution">
    <text evidence="7">Lacks conserved residue(s) required for the propagation of feature annotation.</text>
</comment>
<keyword evidence="6" id="KW-0325">Glycoprotein</keyword>
<sequence>MKGVILSSVFVLITFLLIARNVCHAWTFSVLPNRVIDYELSSPTFFGNGSDYFKILSMNDNSVLIGAKNNVYNLSLTRLNENRDNRIEWTSSEAHREMCLLKGKNNSDCQNYIRIYARVSERQIMLCGTNSFKPMCRYYKLNPISDNGSTYEMLQEFEGEAISPYSPTQNNTYIHTDLDELYAATSVGFAGAQQLIFRQRLLSPQSNTQTLRTDFRNDILNQASFVNAVEYNGYIMFFFREQAIEYQNCGKSMYSRVARVCKNDKGGSHPFHDRFSSFLKTRLNCSMPGEYPFYFDELQATSEVIDGIYGNDRDALIYTVMNTNDNAIDGSAICVYSMNSILEAFQGKFKNQRDVNSVWRALDDTEVPASPSRPGQCVDDSRTLPSSTINFILKNPLMDGAVNPIHESPLLVHTGSNYKFTSIAIDSQVETMSGKSYDVIFIGTDNGHVLKLINVGSAESLNGNKPIVVSEQQVLPIGTRIKELKISRATQKLIVVSDNFVRSIPLHNCSGLHQCSDCVGSRDPYCVWDNINRECIFYNRTTMSRNAGMYIESIDGKNDDVCGDGVIPTIKMNHHAKINSGQTHGTVSSFGKNPLPIDGSENNEEEELMKNHKYYSVGVLQAPSSQSTSEYFEPQIQTSSASIVALFAIAALIFGVIMGFTLSKCVSLRNDSARSPFLSNDSHHRNHLGWQANPNKHLLQLPTMNNGGKDINLLMNTNSSTINNINKKDNLELEFSLGSKDRTHECKNSNESLDKETCKSAVISASGGTLQKVKKTYI</sequence>
<keyword evidence="8" id="KW-0812">Transmembrane</keyword>
<accession>A0A1J1HJH1</accession>
<feature type="domain" description="Sema" evidence="10">
    <location>
        <begin position="27"/>
        <end position="506"/>
    </location>
</feature>
<dbReference type="GO" id="GO:0030215">
    <property type="term" value="F:semaphorin receptor binding"/>
    <property type="evidence" value="ECO:0007669"/>
    <property type="project" value="InterPro"/>
</dbReference>
<keyword evidence="8" id="KW-1133">Transmembrane helix</keyword>
<evidence type="ECO:0000256" key="9">
    <source>
        <dbReference type="SAM" id="SignalP"/>
    </source>
</evidence>
<evidence type="ECO:0000313" key="11">
    <source>
        <dbReference type="EMBL" id="CRK88165.1"/>
    </source>
</evidence>
<evidence type="ECO:0000256" key="7">
    <source>
        <dbReference type="PROSITE-ProRule" id="PRU00352"/>
    </source>
</evidence>
<organism evidence="11 12">
    <name type="scientific">Clunio marinus</name>
    <dbReference type="NCBI Taxonomy" id="568069"/>
    <lineage>
        <taxon>Eukaryota</taxon>
        <taxon>Metazoa</taxon>
        <taxon>Ecdysozoa</taxon>
        <taxon>Arthropoda</taxon>
        <taxon>Hexapoda</taxon>
        <taxon>Insecta</taxon>
        <taxon>Pterygota</taxon>
        <taxon>Neoptera</taxon>
        <taxon>Endopterygota</taxon>
        <taxon>Diptera</taxon>
        <taxon>Nematocera</taxon>
        <taxon>Chironomoidea</taxon>
        <taxon>Chironomidae</taxon>
        <taxon>Clunio</taxon>
    </lineage>
</organism>
<dbReference type="PANTHER" id="PTHR11036">
    <property type="entry name" value="SEMAPHORIN"/>
    <property type="match status" value="1"/>
</dbReference>
<dbReference type="PROSITE" id="PS51004">
    <property type="entry name" value="SEMA"/>
    <property type="match status" value="1"/>
</dbReference>
<dbReference type="SUPFAM" id="SSF101912">
    <property type="entry name" value="Sema domain"/>
    <property type="match status" value="1"/>
</dbReference>
<name>A0A1J1HJH1_9DIPT</name>
<keyword evidence="2" id="KW-0221">Differentiation</keyword>
<dbReference type="GO" id="GO:0030335">
    <property type="term" value="P:positive regulation of cell migration"/>
    <property type="evidence" value="ECO:0007669"/>
    <property type="project" value="TreeGrafter"/>
</dbReference>
<dbReference type="InterPro" id="IPR036352">
    <property type="entry name" value="Semap_dom_sf"/>
</dbReference>
<dbReference type="InterPro" id="IPR027231">
    <property type="entry name" value="Semaphorin"/>
</dbReference>
<evidence type="ECO:0000256" key="2">
    <source>
        <dbReference type="ARBA" id="ARBA00022782"/>
    </source>
</evidence>
<keyword evidence="9" id="KW-0732">Signal</keyword>
<gene>
    <name evidence="11" type="primary">similar to Semaphorin-1A</name>
    <name evidence="11" type="ORF">CLUMA_CG001950</name>
</gene>
<evidence type="ECO:0000256" key="4">
    <source>
        <dbReference type="ARBA" id="ARBA00023136"/>
    </source>
</evidence>
<dbReference type="Proteomes" id="UP000183832">
    <property type="component" value="Unassembled WGS sequence"/>
</dbReference>
<comment type="subcellular location">
    <subcellularLocation>
        <location evidence="1">Membrane</location>
    </subcellularLocation>
</comment>
<feature type="transmembrane region" description="Helical" evidence="8">
    <location>
        <begin position="643"/>
        <end position="662"/>
    </location>
</feature>
<dbReference type="AlphaFoldDB" id="A0A1J1HJH1"/>
<dbReference type="InterPro" id="IPR002165">
    <property type="entry name" value="Plexin_repeat"/>
</dbReference>
<proteinExistence type="predicted"/>
<dbReference type="Gene3D" id="2.130.10.10">
    <property type="entry name" value="YVTN repeat-like/Quinoprotein amine dehydrogenase"/>
    <property type="match status" value="1"/>
</dbReference>
<dbReference type="InterPro" id="IPR001627">
    <property type="entry name" value="Semap_dom"/>
</dbReference>
<evidence type="ECO:0000259" key="10">
    <source>
        <dbReference type="PROSITE" id="PS51004"/>
    </source>
</evidence>
<evidence type="ECO:0000313" key="12">
    <source>
        <dbReference type="Proteomes" id="UP000183832"/>
    </source>
</evidence>
<keyword evidence="5" id="KW-1015">Disulfide bond</keyword>
<dbReference type="STRING" id="568069.A0A1J1HJH1"/>
<evidence type="ECO:0000256" key="3">
    <source>
        <dbReference type="ARBA" id="ARBA00022902"/>
    </source>
</evidence>
<dbReference type="InterPro" id="IPR015943">
    <property type="entry name" value="WD40/YVTN_repeat-like_dom_sf"/>
</dbReference>
<feature type="signal peptide" evidence="9">
    <location>
        <begin position="1"/>
        <end position="25"/>
    </location>
</feature>
<reference evidence="11 12" key="1">
    <citation type="submission" date="2015-04" db="EMBL/GenBank/DDBJ databases">
        <authorList>
            <person name="Syromyatnikov M.Y."/>
            <person name="Popov V.N."/>
        </authorList>
    </citation>
    <scope>NUCLEOTIDE SEQUENCE [LARGE SCALE GENOMIC DNA]</scope>
</reference>
<protein>
    <submittedName>
        <fullName evidence="11">CLUMA_CG001950, isoform A</fullName>
    </submittedName>
</protein>
<dbReference type="Pfam" id="PF01403">
    <property type="entry name" value="Sema"/>
    <property type="match status" value="1"/>
</dbReference>
<dbReference type="InterPro" id="IPR016201">
    <property type="entry name" value="PSI"/>
</dbReference>
<dbReference type="SMART" id="SM00423">
    <property type="entry name" value="PSI"/>
    <property type="match status" value="1"/>
</dbReference>
<evidence type="ECO:0000256" key="8">
    <source>
        <dbReference type="SAM" id="Phobius"/>
    </source>
</evidence>
<dbReference type="SMART" id="SM00630">
    <property type="entry name" value="Sema"/>
    <property type="match status" value="1"/>
</dbReference>
<dbReference type="OrthoDB" id="9988752at2759"/>
<dbReference type="GO" id="GO:0005886">
    <property type="term" value="C:plasma membrane"/>
    <property type="evidence" value="ECO:0007669"/>
    <property type="project" value="TreeGrafter"/>
</dbReference>
<dbReference type="GO" id="GO:0045499">
    <property type="term" value="F:chemorepellent activity"/>
    <property type="evidence" value="ECO:0007669"/>
    <property type="project" value="TreeGrafter"/>
</dbReference>
<dbReference type="Pfam" id="PF01437">
    <property type="entry name" value="PSI"/>
    <property type="match status" value="1"/>
</dbReference>
<evidence type="ECO:0000256" key="1">
    <source>
        <dbReference type="ARBA" id="ARBA00004370"/>
    </source>
</evidence>
<evidence type="ECO:0000256" key="5">
    <source>
        <dbReference type="ARBA" id="ARBA00023157"/>
    </source>
</evidence>
<dbReference type="EMBL" id="CVRI01000006">
    <property type="protein sequence ID" value="CRK88165.1"/>
    <property type="molecule type" value="Genomic_DNA"/>
</dbReference>
<evidence type="ECO:0000256" key="6">
    <source>
        <dbReference type="ARBA" id="ARBA00023180"/>
    </source>
</evidence>
<dbReference type="GO" id="GO:0071526">
    <property type="term" value="P:semaphorin-plexin signaling pathway"/>
    <property type="evidence" value="ECO:0007669"/>
    <property type="project" value="TreeGrafter"/>
</dbReference>
<keyword evidence="3" id="KW-0524">Neurogenesis</keyword>
<dbReference type="PANTHER" id="PTHR11036:SF131">
    <property type="entry name" value="MIP07328P"/>
    <property type="match status" value="1"/>
</dbReference>
<keyword evidence="12" id="KW-1185">Reference proteome</keyword>
<dbReference type="Gene3D" id="3.30.1680.10">
    <property type="entry name" value="ligand-binding face of the semaphorins, domain 2"/>
    <property type="match status" value="1"/>
</dbReference>
<dbReference type="FunFam" id="2.130.10.10:FF:000346">
    <property type="entry name" value="Sema-1a, isoform D"/>
    <property type="match status" value="1"/>
</dbReference>
<feature type="chain" id="PRO_5012746346" evidence="9">
    <location>
        <begin position="26"/>
        <end position="778"/>
    </location>
</feature>
<keyword evidence="4 8" id="KW-0472">Membrane</keyword>
<dbReference type="SUPFAM" id="SSF103575">
    <property type="entry name" value="Plexin repeat"/>
    <property type="match status" value="1"/>
</dbReference>